<dbReference type="EMBL" id="AP012337">
    <property type="protein sequence ID" value="BAM00670.1"/>
    <property type="molecule type" value="Genomic_DNA"/>
</dbReference>
<evidence type="ECO:0000313" key="9">
    <source>
        <dbReference type="Proteomes" id="UP000007880"/>
    </source>
</evidence>
<dbReference type="InterPro" id="IPR050118">
    <property type="entry name" value="Pur/Pyrimidine_PRTase"/>
</dbReference>
<dbReference type="InterPro" id="IPR010079">
    <property type="entry name" value="Xanthine_PRibTrfase"/>
</dbReference>
<dbReference type="RefSeq" id="WP_014433899.1">
    <property type="nucleotide sequence ID" value="NC_017079.1"/>
</dbReference>
<dbReference type="eggNOG" id="COG0503">
    <property type="taxonomic scope" value="Bacteria"/>
</dbReference>
<dbReference type="GO" id="GO:0005737">
    <property type="term" value="C:cytoplasm"/>
    <property type="evidence" value="ECO:0007669"/>
    <property type="project" value="UniProtKB-SubCell"/>
</dbReference>
<evidence type="ECO:0000256" key="4">
    <source>
        <dbReference type="ARBA" id="ARBA00022726"/>
    </source>
</evidence>
<accession>I0I5Y2</accession>
<feature type="binding site" evidence="5">
    <location>
        <begin position="131"/>
        <end position="135"/>
    </location>
    <ligand>
        <name>5-phospho-alpha-D-ribose 1-diphosphate</name>
        <dbReference type="ChEBI" id="CHEBI:58017"/>
    </ligand>
</feature>
<evidence type="ECO:0000259" key="7">
    <source>
        <dbReference type="Pfam" id="PF00156"/>
    </source>
</evidence>
<dbReference type="Pfam" id="PF00156">
    <property type="entry name" value="Pribosyltran"/>
    <property type="match status" value="1"/>
</dbReference>
<keyword evidence="9" id="KW-1185">Reference proteome</keyword>
<gene>
    <name evidence="5 8" type="primary">xpt</name>
    <name evidence="8" type="ordered locus">CLDAP_26300</name>
</gene>
<dbReference type="Proteomes" id="UP000007880">
    <property type="component" value="Chromosome"/>
</dbReference>
<comment type="similarity">
    <text evidence="5">Belongs to the purine/pyrimidine phosphoribosyltransferase family. Xpt subfamily.</text>
</comment>
<dbReference type="GO" id="GO:0000310">
    <property type="term" value="F:xanthine phosphoribosyltransferase activity"/>
    <property type="evidence" value="ECO:0007669"/>
    <property type="project" value="UniProtKB-UniRule"/>
</dbReference>
<organism evidence="8 9">
    <name type="scientific">Caldilinea aerophila (strain DSM 14535 / JCM 11387 / NBRC 104270 / STL-6-O1)</name>
    <dbReference type="NCBI Taxonomy" id="926550"/>
    <lineage>
        <taxon>Bacteria</taxon>
        <taxon>Bacillati</taxon>
        <taxon>Chloroflexota</taxon>
        <taxon>Caldilineae</taxon>
        <taxon>Caldilineales</taxon>
        <taxon>Caldilineaceae</taxon>
        <taxon>Caldilinea</taxon>
    </lineage>
</organism>
<comment type="catalytic activity">
    <reaction evidence="5">
        <text>XMP + diphosphate = xanthine + 5-phospho-alpha-D-ribose 1-diphosphate</text>
        <dbReference type="Rhea" id="RHEA:10800"/>
        <dbReference type="ChEBI" id="CHEBI:17712"/>
        <dbReference type="ChEBI" id="CHEBI:33019"/>
        <dbReference type="ChEBI" id="CHEBI:57464"/>
        <dbReference type="ChEBI" id="CHEBI:58017"/>
        <dbReference type="EC" id="2.4.2.22"/>
    </reaction>
</comment>
<protein>
    <recommendedName>
        <fullName evidence="5 6">Xanthine phosphoribosyltransferase</fullName>
        <shortName evidence="5">XPRTase</shortName>
        <ecNumber evidence="5 6">2.4.2.22</ecNumber>
    </recommendedName>
</protein>
<dbReference type="PANTHER" id="PTHR43864:SF1">
    <property type="entry name" value="XANTHINE PHOSPHORIBOSYLTRANSFERASE"/>
    <property type="match status" value="1"/>
</dbReference>
<dbReference type="CDD" id="cd06223">
    <property type="entry name" value="PRTases_typeI"/>
    <property type="match status" value="1"/>
</dbReference>
<dbReference type="AlphaFoldDB" id="I0I5Y2"/>
<comment type="subcellular location">
    <subcellularLocation>
        <location evidence="5">Cytoplasm</location>
    </subcellularLocation>
</comment>
<dbReference type="NCBIfam" id="TIGR01744">
    <property type="entry name" value="XPRTase"/>
    <property type="match status" value="1"/>
</dbReference>
<dbReference type="KEGG" id="cap:CLDAP_26300"/>
<dbReference type="GO" id="GO:0032265">
    <property type="term" value="P:XMP salvage"/>
    <property type="evidence" value="ECO:0007669"/>
    <property type="project" value="UniProtKB-UniRule"/>
</dbReference>
<comment type="pathway">
    <text evidence="5">Purine metabolism; XMP biosynthesis via salvage pathway; XMP from xanthine: step 1/1.</text>
</comment>
<dbReference type="UniPathway" id="UPA00602">
    <property type="reaction ID" value="UER00658"/>
</dbReference>
<feature type="domain" description="Phosphoribosyltransferase" evidence="7">
    <location>
        <begin position="34"/>
        <end position="159"/>
    </location>
</feature>
<dbReference type="InterPro" id="IPR029057">
    <property type="entry name" value="PRTase-like"/>
</dbReference>
<dbReference type="SUPFAM" id="SSF53271">
    <property type="entry name" value="PRTase-like"/>
    <property type="match status" value="1"/>
</dbReference>
<dbReference type="EC" id="2.4.2.22" evidence="5 6"/>
<comment type="subunit">
    <text evidence="5">Homodimer.</text>
</comment>
<evidence type="ECO:0000313" key="8">
    <source>
        <dbReference type="EMBL" id="BAM00670.1"/>
    </source>
</evidence>
<keyword evidence="2 5" id="KW-0328">Glycosyltransferase</keyword>
<dbReference type="GO" id="GO:0046110">
    <property type="term" value="P:xanthine metabolic process"/>
    <property type="evidence" value="ECO:0007669"/>
    <property type="project" value="UniProtKB-UniRule"/>
</dbReference>
<evidence type="ECO:0000256" key="1">
    <source>
        <dbReference type="ARBA" id="ARBA00022490"/>
    </source>
</evidence>
<dbReference type="PANTHER" id="PTHR43864">
    <property type="entry name" value="HYPOXANTHINE/GUANINE PHOSPHORIBOSYLTRANSFERASE"/>
    <property type="match status" value="1"/>
</dbReference>
<sequence length="202" mass="21642">MQALVERIRAEGRNLGGGILKVDSFINHQLDPQLTAEMGRAFARRFAQLGVVNVTKVITAEVSGIAPALATAMALNAPMVYARKKRPITMTAGYYSAQAPSHTKGGVVELIVSPEYLRPADRVLLIDDFLASGQTIAALAELVAQCGATLCGIGCVIEKTFEGGRQRLAHLNVPIVSLALIESMEGDHILVRNPEELVQTPQ</sequence>
<feature type="binding site" evidence="5">
    <location>
        <position position="20"/>
    </location>
    <ligand>
        <name>xanthine</name>
        <dbReference type="ChEBI" id="CHEBI:17712"/>
    </ligand>
</feature>
<evidence type="ECO:0000256" key="2">
    <source>
        <dbReference type="ARBA" id="ARBA00022676"/>
    </source>
</evidence>
<keyword evidence="1 5" id="KW-0963">Cytoplasm</keyword>
<evidence type="ECO:0000256" key="6">
    <source>
        <dbReference type="NCBIfam" id="TIGR01744"/>
    </source>
</evidence>
<reference evidence="8 9" key="1">
    <citation type="submission" date="2012-02" db="EMBL/GenBank/DDBJ databases">
        <title>Complete genome sequence of Caldilinea aerophila DSM 14535 (= NBRC 102666).</title>
        <authorList>
            <person name="Oguchi A."/>
            <person name="Hosoyama A."/>
            <person name="Sekine M."/>
            <person name="Fukai R."/>
            <person name="Kato Y."/>
            <person name="Nakamura S."/>
            <person name="Hanada S."/>
            <person name="Yamazaki S."/>
            <person name="Fujita N."/>
        </authorList>
    </citation>
    <scope>NUCLEOTIDE SEQUENCE [LARGE SCALE GENOMIC DNA]</scope>
    <source>
        <strain evidence="9">DSM 14535 / JCM 11387 / NBRC 104270 / STL-6-O1</strain>
    </source>
</reference>
<keyword evidence="4 5" id="KW-0660">Purine salvage</keyword>
<dbReference type="Gene3D" id="3.40.50.2020">
    <property type="match status" value="1"/>
</dbReference>
<dbReference type="PATRIC" id="fig|926550.5.peg.2866"/>
<dbReference type="HOGENOM" id="CLU_099015_0_0_0"/>
<dbReference type="NCBIfam" id="NF006671">
    <property type="entry name" value="PRK09219.1"/>
    <property type="match status" value="1"/>
</dbReference>
<proteinExistence type="inferred from homology"/>
<dbReference type="GO" id="GO:0006166">
    <property type="term" value="P:purine ribonucleoside salvage"/>
    <property type="evidence" value="ECO:0007669"/>
    <property type="project" value="UniProtKB-KW"/>
</dbReference>
<name>I0I5Y2_CALAS</name>
<dbReference type="HAMAP" id="MF_01184">
    <property type="entry name" value="XPRTase"/>
    <property type="match status" value="1"/>
</dbReference>
<evidence type="ECO:0000256" key="5">
    <source>
        <dbReference type="HAMAP-Rule" id="MF_01184"/>
    </source>
</evidence>
<keyword evidence="3 5" id="KW-0808">Transferase</keyword>
<comment type="function">
    <text evidence="5">Converts the preformed base xanthine, a product of nucleic acid breakdown, to xanthosine 5'-monophosphate (XMP), so it can be reused for RNA or DNA synthesis.</text>
</comment>
<feature type="binding site" evidence="5">
    <location>
        <position position="159"/>
    </location>
    <ligand>
        <name>xanthine</name>
        <dbReference type="ChEBI" id="CHEBI:17712"/>
    </ligand>
</feature>
<dbReference type="OrthoDB" id="9790678at2"/>
<feature type="binding site" evidence="5">
    <location>
        <position position="27"/>
    </location>
    <ligand>
        <name>xanthine</name>
        <dbReference type="ChEBI" id="CHEBI:17712"/>
    </ligand>
</feature>
<dbReference type="InterPro" id="IPR000836">
    <property type="entry name" value="PRTase_dom"/>
</dbReference>
<evidence type="ECO:0000256" key="3">
    <source>
        <dbReference type="ARBA" id="ARBA00022679"/>
    </source>
</evidence>
<dbReference type="STRING" id="926550.CLDAP_26300"/>